<gene>
    <name evidence="2" type="ORF">DFH07DRAFT_789738</name>
</gene>
<comment type="caution">
    <text evidence="2">The sequence shown here is derived from an EMBL/GenBank/DDBJ whole genome shotgun (WGS) entry which is preliminary data.</text>
</comment>
<dbReference type="EMBL" id="JARJLG010000002">
    <property type="protein sequence ID" value="KAJ7783974.1"/>
    <property type="molecule type" value="Genomic_DNA"/>
</dbReference>
<dbReference type="Proteomes" id="UP001215280">
    <property type="component" value="Unassembled WGS sequence"/>
</dbReference>
<name>A0AAD7KEJ0_9AGAR</name>
<reference evidence="2" key="1">
    <citation type="submission" date="2023-03" db="EMBL/GenBank/DDBJ databases">
        <title>Massive genome expansion in bonnet fungi (Mycena s.s.) driven by repeated elements and novel gene families across ecological guilds.</title>
        <authorList>
            <consortium name="Lawrence Berkeley National Laboratory"/>
            <person name="Harder C.B."/>
            <person name="Miyauchi S."/>
            <person name="Viragh M."/>
            <person name="Kuo A."/>
            <person name="Thoen E."/>
            <person name="Andreopoulos B."/>
            <person name="Lu D."/>
            <person name="Skrede I."/>
            <person name="Drula E."/>
            <person name="Henrissat B."/>
            <person name="Morin E."/>
            <person name="Kohler A."/>
            <person name="Barry K."/>
            <person name="LaButti K."/>
            <person name="Morin E."/>
            <person name="Salamov A."/>
            <person name="Lipzen A."/>
            <person name="Mereny Z."/>
            <person name="Hegedus B."/>
            <person name="Baldrian P."/>
            <person name="Stursova M."/>
            <person name="Weitz H."/>
            <person name="Taylor A."/>
            <person name="Grigoriev I.V."/>
            <person name="Nagy L.G."/>
            <person name="Martin F."/>
            <person name="Kauserud H."/>
        </authorList>
    </citation>
    <scope>NUCLEOTIDE SEQUENCE</scope>
    <source>
        <strain evidence="2">CBHHK188m</strain>
    </source>
</reference>
<evidence type="ECO:0000313" key="3">
    <source>
        <dbReference type="Proteomes" id="UP001215280"/>
    </source>
</evidence>
<dbReference type="AlphaFoldDB" id="A0AAD7KEJ0"/>
<evidence type="ECO:0000313" key="2">
    <source>
        <dbReference type="EMBL" id="KAJ7783974.1"/>
    </source>
</evidence>
<evidence type="ECO:0000256" key="1">
    <source>
        <dbReference type="SAM" id="MobiDB-lite"/>
    </source>
</evidence>
<sequence>MVFVWSSKFHKSSSLLNKSWAGRAGVRTPDPISRNLGLEPDRERTSARKWTYCCDAPDASSLIDRTTTLTRPDVVRRLSSPRKVRAREQPSWPRRAGTPARGQGRAAHKRGSPCIEAQYYVAVRDQRGDVCFKIGLCERGRRGDGQGRRRGKRNGVNFGPWKWNTRTPDCAANLTVRASSRSSDLTGSFVVFPHCGLWNLGDELSIFRFPLDGEADKLLLDTFR</sequence>
<feature type="region of interest" description="Disordered" evidence="1">
    <location>
        <begin position="79"/>
        <end position="109"/>
    </location>
</feature>
<proteinExistence type="predicted"/>
<accession>A0AAD7KEJ0</accession>
<protein>
    <submittedName>
        <fullName evidence="2">Uncharacterized protein</fullName>
    </submittedName>
</protein>
<organism evidence="2 3">
    <name type="scientific">Mycena maculata</name>
    <dbReference type="NCBI Taxonomy" id="230809"/>
    <lineage>
        <taxon>Eukaryota</taxon>
        <taxon>Fungi</taxon>
        <taxon>Dikarya</taxon>
        <taxon>Basidiomycota</taxon>
        <taxon>Agaricomycotina</taxon>
        <taxon>Agaricomycetes</taxon>
        <taxon>Agaricomycetidae</taxon>
        <taxon>Agaricales</taxon>
        <taxon>Marasmiineae</taxon>
        <taxon>Mycenaceae</taxon>
        <taxon>Mycena</taxon>
    </lineage>
</organism>
<keyword evidence="3" id="KW-1185">Reference proteome</keyword>